<dbReference type="InterPro" id="IPR024260">
    <property type="entry name" value="Vac7"/>
</dbReference>
<sequence>MQMSSSYDLDDTTGADDERTPLLDSARSFRGGRGRRGPHNLRQTESQTFTRRSSYLNRFAACLVLTVMFLLVITAAIGFMFATSQPMTGIGIVSIGNVVTSEQVLMFDLTVEAHNPNIVV</sequence>
<dbReference type="OrthoDB" id="1204at2759"/>
<comment type="caution">
    <text evidence="3">The sequence shown here is derived from an EMBL/GenBank/DDBJ whole genome shotgun (WGS) entry which is preliminary data.</text>
</comment>
<evidence type="ECO:0000313" key="3">
    <source>
        <dbReference type="EMBL" id="KMQ81392.1"/>
    </source>
</evidence>
<keyword evidence="2" id="KW-1133">Transmembrane helix</keyword>
<organism evidence="3 4">
    <name type="scientific">Lasius niger</name>
    <name type="common">Black garden ant</name>
    <dbReference type="NCBI Taxonomy" id="67767"/>
    <lineage>
        <taxon>Eukaryota</taxon>
        <taxon>Metazoa</taxon>
        <taxon>Ecdysozoa</taxon>
        <taxon>Arthropoda</taxon>
        <taxon>Hexapoda</taxon>
        <taxon>Insecta</taxon>
        <taxon>Pterygota</taxon>
        <taxon>Neoptera</taxon>
        <taxon>Endopterygota</taxon>
        <taxon>Hymenoptera</taxon>
        <taxon>Apocrita</taxon>
        <taxon>Aculeata</taxon>
        <taxon>Formicoidea</taxon>
        <taxon>Formicidae</taxon>
        <taxon>Formicinae</taxon>
        <taxon>Lasius</taxon>
        <taxon>Lasius</taxon>
    </lineage>
</organism>
<evidence type="ECO:0000256" key="1">
    <source>
        <dbReference type="SAM" id="MobiDB-lite"/>
    </source>
</evidence>
<dbReference type="PANTHER" id="PTHR28258">
    <property type="entry name" value="VACUOLAR SEGREGATION PROTEIN 7"/>
    <property type="match status" value="1"/>
</dbReference>
<feature type="compositionally biased region" description="Basic residues" evidence="1">
    <location>
        <begin position="30"/>
        <end position="39"/>
    </location>
</feature>
<dbReference type="GO" id="GO:0070772">
    <property type="term" value="C:PAS complex"/>
    <property type="evidence" value="ECO:0007669"/>
    <property type="project" value="TreeGrafter"/>
</dbReference>
<accession>A0A0J7JT58</accession>
<dbReference type="STRING" id="67767.A0A0J7JT58"/>
<feature type="region of interest" description="Disordered" evidence="1">
    <location>
        <begin position="1"/>
        <end position="47"/>
    </location>
</feature>
<protein>
    <submittedName>
        <fullName evidence="3">Phospholipid metabolism enzyme</fullName>
    </submittedName>
</protein>
<dbReference type="PANTHER" id="PTHR28258:SF1">
    <property type="entry name" value="VACUOLAR SEGREGATION PROTEIN 7"/>
    <property type="match status" value="1"/>
</dbReference>
<feature type="transmembrane region" description="Helical" evidence="2">
    <location>
        <begin position="59"/>
        <end position="82"/>
    </location>
</feature>
<dbReference type="PaxDb" id="67767-A0A0J7JT58"/>
<dbReference type="GO" id="GO:0000011">
    <property type="term" value="P:vacuole inheritance"/>
    <property type="evidence" value="ECO:0007669"/>
    <property type="project" value="TreeGrafter"/>
</dbReference>
<dbReference type="Pfam" id="PF12751">
    <property type="entry name" value="Vac7"/>
    <property type="match status" value="1"/>
</dbReference>
<feature type="non-terminal residue" evidence="3">
    <location>
        <position position="120"/>
    </location>
</feature>
<reference evidence="3 4" key="1">
    <citation type="submission" date="2015-04" db="EMBL/GenBank/DDBJ databases">
        <title>Lasius niger genome sequencing.</title>
        <authorList>
            <person name="Konorov E.A."/>
            <person name="Nikitin M.A."/>
            <person name="Kirill M.V."/>
            <person name="Chang P."/>
        </authorList>
    </citation>
    <scope>NUCLEOTIDE SEQUENCE [LARGE SCALE GENOMIC DNA]</scope>
    <source>
        <tissue evidence="3">Whole</tissue>
    </source>
</reference>
<dbReference type="GO" id="GO:0010513">
    <property type="term" value="P:positive regulation of phosphatidylinositol biosynthetic process"/>
    <property type="evidence" value="ECO:0007669"/>
    <property type="project" value="TreeGrafter"/>
</dbReference>
<keyword evidence="2" id="KW-0472">Membrane</keyword>
<dbReference type="AlphaFoldDB" id="A0A0J7JT58"/>
<evidence type="ECO:0000256" key="2">
    <source>
        <dbReference type="SAM" id="Phobius"/>
    </source>
</evidence>
<proteinExistence type="predicted"/>
<keyword evidence="4" id="KW-1185">Reference proteome</keyword>
<dbReference type="EMBL" id="LBMM01035980">
    <property type="protein sequence ID" value="KMQ81392.1"/>
    <property type="molecule type" value="Genomic_DNA"/>
</dbReference>
<name>A0A0J7JT58_LASNI</name>
<evidence type="ECO:0000313" key="4">
    <source>
        <dbReference type="Proteomes" id="UP000036403"/>
    </source>
</evidence>
<gene>
    <name evidence="3" type="ORF">RF55_26485</name>
</gene>
<keyword evidence="2" id="KW-0812">Transmembrane</keyword>
<dbReference type="GO" id="GO:1903778">
    <property type="term" value="P:protein localization to vacuolar membrane"/>
    <property type="evidence" value="ECO:0007669"/>
    <property type="project" value="TreeGrafter"/>
</dbReference>
<dbReference type="Proteomes" id="UP000036403">
    <property type="component" value="Unassembled WGS sequence"/>
</dbReference>